<reference evidence="3" key="1">
    <citation type="submission" date="2025-08" db="UniProtKB">
        <authorList>
            <consortium name="RefSeq"/>
        </authorList>
    </citation>
    <scope>IDENTIFICATION</scope>
    <source>
        <tissue evidence="3">Blood</tissue>
    </source>
</reference>
<organism evidence="2 3">
    <name type="scientific">Pantherophis guttatus</name>
    <name type="common">Corn snake</name>
    <name type="synonym">Elaphe guttata</name>
    <dbReference type="NCBI Taxonomy" id="94885"/>
    <lineage>
        <taxon>Eukaryota</taxon>
        <taxon>Metazoa</taxon>
        <taxon>Chordata</taxon>
        <taxon>Craniata</taxon>
        <taxon>Vertebrata</taxon>
        <taxon>Euteleostomi</taxon>
        <taxon>Lepidosauria</taxon>
        <taxon>Squamata</taxon>
        <taxon>Bifurcata</taxon>
        <taxon>Unidentata</taxon>
        <taxon>Episquamata</taxon>
        <taxon>Toxicofera</taxon>
        <taxon>Serpentes</taxon>
        <taxon>Colubroidea</taxon>
        <taxon>Colubridae</taxon>
        <taxon>Colubrinae</taxon>
        <taxon>Pantherophis</taxon>
    </lineage>
</organism>
<dbReference type="SUPFAM" id="SSF51206">
    <property type="entry name" value="cAMP-binding domain-like"/>
    <property type="match status" value="2"/>
</dbReference>
<dbReference type="Gene3D" id="2.60.120.10">
    <property type="entry name" value="Jelly Rolls"/>
    <property type="match status" value="2"/>
</dbReference>
<dbReference type="Pfam" id="PF00027">
    <property type="entry name" value="cNMP_binding"/>
    <property type="match status" value="1"/>
</dbReference>
<dbReference type="InterPro" id="IPR018490">
    <property type="entry name" value="cNMP-bd_dom_sf"/>
</dbReference>
<dbReference type="AlphaFoldDB" id="A0A6P9CGB5"/>
<name>A0A6P9CGB5_PANGU</name>
<dbReference type="InterPro" id="IPR014710">
    <property type="entry name" value="RmlC-like_jellyroll"/>
</dbReference>
<sequence length="464" mass="53739">MLTDFQKLNYDQLDALLHTDGLQSKENLCSTEEAHQKFMKIYPKIFIKKKPILPGIPEKRTIGVHSCNFCTNAVTAEDFHNIHFYLNKMKNPDRFQPSFPKSRESVQNLIKILKKIPILRTEEEHEAVYKIMKVIPDINEQLSEEQIKEISKVVLREYWVKESTVDASQGFYIILRGSVKPQTKYYKRLIGGHFISVPPQVTSVTNESNPTEVASSDMFGVGCCFGTLVPLPLKKKHDVLTVLTEENCDFIKIPSINYLRVKEDIAKHEQQAKEEVIRGSPFYQNWPMIFIFKLTAQLKWRKFPTDYVFMEEGEISKYVGFIKSGHGNAYRIIPALVKRPLGKMAKQMRQVFIGQLHRHQSFGETSVLLQTPSTYTLKAATPVELGVINATDVLALDPVIQMLLLQIIQPSFENITFEDLKYKYINNKKEMEWRHKKEVILQETLFYNGIRPGLGKWLHTHFEK</sequence>
<dbReference type="KEGG" id="pgut:117668481"/>
<dbReference type="OMA" id="HGGHILY"/>
<dbReference type="CDD" id="cd00038">
    <property type="entry name" value="CAP_ED"/>
    <property type="match status" value="1"/>
</dbReference>
<evidence type="ECO:0000259" key="1">
    <source>
        <dbReference type="PROSITE" id="PS50042"/>
    </source>
</evidence>
<dbReference type="Proteomes" id="UP001652622">
    <property type="component" value="Unplaced"/>
</dbReference>
<dbReference type="PANTHER" id="PTHR23011:SF32">
    <property type="entry name" value="CYCLIC NUCLEOTIDE-BINDING DOMAIN-CONTAINING PROTEIN 1"/>
    <property type="match status" value="1"/>
</dbReference>
<accession>A0A6P9CGB5</accession>
<dbReference type="PROSITE" id="PS50042">
    <property type="entry name" value="CNMP_BINDING_3"/>
    <property type="match status" value="1"/>
</dbReference>
<keyword evidence="2" id="KW-1185">Reference proteome</keyword>
<dbReference type="CTD" id="168975"/>
<dbReference type="InterPro" id="IPR000595">
    <property type="entry name" value="cNMP-bd_dom"/>
</dbReference>
<dbReference type="RefSeq" id="XP_034278276.1">
    <property type="nucleotide sequence ID" value="XM_034422385.1"/>
</dbReference>
<proteinExistence type="predicted"/>
<dbReference type="GeneID" id="117668481"/>
<evidence type="ECO:0000313" key="3">
    <source>
        <dbReference type="RefSeq" id="XP_034278276.1"/>
    </source>
</evidence>
<protein>
    <submittedName>
        <fullName evidence="3">Cyclic nucleotide-binding domain-containing protein 1 isoform X1</fullName>
    </submittedName>
</protein>
<gene>
    <name evidence="3" type="primary">CNBD1</name>
</gene>
<feature type="domain" description="Cyclic nucleotide-binding" evidence="1">
    <location>
        <begin position="282"/>
        <end position="389"/>
    </location>
</feature>
<dbReference type="PANTHER" id="PTHR23011">
    <property type="entry name" value="CYCLIC NUCLEOTIDE-BINDING DOMAIN CONTAINING PROTEIN"/>
    <property type="match status" value="1"/>
</dbReference>
<dbReference type="InParanoid" id="A0A6P9CGB5"/>
<evidence type="ECO:0000313" key="2">
    <source>
        <dbReference type="Proteomes" id="UP001652622"/>
    </source>
</evidence>